<feature type="domain" description="HTH psq-type" evidence="3">
    <location>
        <begin position="8"/>
        <end position="56"/>
    </location>
</feature>
<dbReference type="Pfam" id="PF04218">
    <property type="entry name" value="CENP-B_N"/>
    <property type="match status" value="1"/>
</dbReference>
<dbReference type="InterPro" id="IPR050863">
    <property type="entry name" value="CenT-Element_Derived"/>
</dbReference>
<protein>
    <recommendedName>
        <fullName evidence="6">DDE-1 domain-containing protein</fullName>
    </recommendedName>
</protein>
<reference evidence="4 5" key="1">
    <citation type="submission" date="2024-06" db="EMBL/GenBank/DDBJ databases">
        <title>A chromosome-level genome assembly of beet webworm, Loxostege sticticalis.</title>
        <authorList>
            <person name="Zhang Y."/>
        </authorList>
    </citation>
    <scope>NUCLEOTIDE SEQUENCE [LARGE SCALE GENOMIC DNA]</scope>
    <source>
        <strain evidence="4">AQ026</strain>
        <tissue evidence="4">Whole body</tissue>
    </source>
</reference>
<organism evidence="4 5">
    <name type="scientific">Loxostege sticticalis</name>
    <name type="common">Beet webworm moth</name>
    <dbReference type="NCBI Taxonomy" id="481309"/>
    <lineage>
        <taxon>Eukaryota</taxon>
        <taxon>Metazoa</taxon>
        <taxon>Ecdysozoa</taxon>
        <taxon>Arthropoda</taxon>
        <taxon>Hexapoda</taxon>
        <taxon>Insecta</taxon>
        <taxon>Pterygota</taxon>
        <taxon>Neoptera</taxon>
        <taxon>Endopterygota</taxon>
        <taxon>Lepidoptera</taxon>
        <taxon>Glossata</taxon>
        <taxon>Ditrysia</taxon>
        <taxon>Pyraloidea</taxon>
        <taxon>Crambidae</taxon>
        <taxon>Pyraustinae</taxon>
        <taxon>Loxostege</taxon>
    </lineage>
</organism>
<dbReference type="Pfam" id="PF03184">
    <property type="entry name" value="DDE_1"/>
    <property type="match status" value="1"/>
</dbReference>
<dbReference type="Proteomes" id="UP001549920">
    <property type="component" value="Unassembled WGS sequence"/>
</dbReference>
<name>A0ABR3GYE7_LOXSC</name>
<evidence type="ECO:0000256" key="1">
    <source>
        <dbReference type="ARBA" id="ARBA00004123"/>
    </source>
</evidence>
<evidence type="ECO:0000313" key="5">
    <source>
        <dbReference type="Proteomes" id="UP001549920"/>
    </source>
</evidence>
<dbReference type="InterPro" id="IPR004875">
    <property type="entry name" value="DDE_SF_endonuclease_dom"/>
</dbReference>
<proteinExistence type="predicted"/>
<dbReference type="Gene3D" id="1.10.10.60">
    <property type="entry name" value="Homeodomain-like"/>
    <property type="match status" value="1"/>
</dbReference>
<comment type="subcellular location">
    <subcellularLocation>
        <location evidence="1">Nucleus</location>
    </subcellularLocation>
</comment>
<dbReference type="PANTHER" id="PTHR19303">
    <property type="entry name" value="TRANSPOSON"/>
    <property type="match status" value="1"/>
</dbReference>
<evidence type="ECO:0000259" key="2">
    <source>
        <dbReference type="Pfam" id="PF03184"/>
    </source>
</evidence>
<dbReference type="EMBL" id="JBEUOH010000072">
    <property type="protein sequence ID" value="KAL0852532.1"/>
    <property type="molecule type" value="Genomic_DNA"/>
</dbReference>
<sequence>MNPPPIKKRKRNVLSIDTKSQILGQHDKGTIVSSLAREHNLGEQTVRDLIKNRGKIEEFVSKSDSFTSITGRKTIKESTFQDRDDLMAKWFLQKRAGVPVLRHMCTSQAGWLNRFEHRHGIRELAIQGEKLSADTSAIAEFRVKLKGVIEEHKLLLCQIYNADETGLYWRAMPTRTPAGGNETSAPGYKKNKDRITVLCGANASKEHELKLAVGKSKNPRAFKHVDTLTLPVHYYNQSSAWMSRGIFEDWFFKHFVQEVPLLLLDNVPSDPKGSTLQSEDGNFFTMFFPPNGVIETMNRLYRKDPILNLIEKRDLLTFWKSLNIKDSIYTIARAWNGVKHENIVRAFHPDNSLSSPITVVALQEIVGLKGINESEIVSWEQCDKAELGYDVLTDEEMAREVLQKHDESSVEVIEDEDNFKFDENVVPVRPVTHTEAGEAIAILLNYFEQQAGSSSIDYLHFRKMSCDRRKQDEKPKTN</sequence>
<feature type="domain" description="DDE-1" evidence="2">
    <location>
        <begin position="192"/>
        <end position="347"/>
    </location>
</feature>
<comment type="caution">
    <text evidence="4">The sequence shown here is derived from an EMBL/GenBank/DDBJ whole genome shotgun (WGS) entry which is preliminary data.</text>
</comment>
<gene>
    <name evidence="4" type="ORF">ABMA27_017022</name>
</gene>
<dbReference type="PANTHER" id="PTHR19303:SF16">
    <property type="entry name" value="JERKY PROTEIN HOMOLOG-LIKE"/>
    <property type="match status" value="1"/>
</dbReference>
<accession>A0ABR3GYE7</accession>
<evidence type="ECO:0000313" key="4">
    <source>
        <dbReference type="EMBL" id="KAL0852532.1"/>
    </source>
</evidence>
<dbReference type="InterPro" id="IPR009057">
    <property type="entry name" value="Homeodomain-like_sf"/>
</dbReference>
<evidence type="ECO:0000259" key="3">
    <source>
        <dbReference type="Pfam" id="PF04218"/>
    </source>
</evidence>
<keyword evidence="5" id="KW-1185">Reference proteome</keyword>
<dbReference type="SUPFAM" id="SSF46689">
    <property type="entry name" value="Homeodomain-like"/>
    <property type="match status" value="1"/>
</dbReference>
<evidence type="ECO:0008006" key="6">
    <source>
        <dbReference type="Google" id="ProtNLM"/>
    </source>
</evidence>
<dbReference type="InterPro" id="IPR007889">
    <property type="entry name" value="HTH_Psq"/>
</dbReference>